<dbReference type="Pfam" id="PF00646">
    <property type="entry name" value="F-box"/>
    <property type="match status" value="1"/>
</dbReference>
<dbReference type="GeneID" id="68097639"/>
<dbReference type="SMART" id="SM00256">
    <property type="entry name" value="FBOX"/>
    <property type="match status" value="1"/>
</dbReference>
<name>A0AA88GKH4_NAELO</name>
<feature type="domain" description="F-box" evidence="1">
    <location>
        <begin position="120"/>
        <end position="171"/>
    </location>
</feature>
<reference evidence="2 3" key="1">
    <citation type="journal article" date="2018" name="BMC Genomics">
        <title>The genome of Naegleria lovaniensis, the basis for a comparative approach to unravel pathogenicity factors of the human pathogenic amoeba N. fowleri.</title>
        <authorList>
            <person name="Liechti N."/>
            <person name="Schurch N."/>
            <person name="Bruggmann R."/>
            <person name="Wittwer M."/>
        </authorList>
    </citation>
    <scope>NUCLEOTIDE SEQUENCE [LARGE SCALE GENOMIC DNA]</scope>
    <source>
        <strain evidence="2 3">ATCC 30569</strain>
    </source>
</reference>
<dbReference type="EMBL" id="PYSW02000023">
    <property type="protein sequence ID" value="KAG2382604.1"/>
    <property type="molecule type" value="Genomic_DNA"/>
</dbReference>
<gene>
    <name evidence="2" type="ORF">C9374_005184</name>
</gene>
<dbReference type="PROSITE" id="PS50181">
    <property type="entry name" value="FBOX"/>
    <property type="match status" value="1"/>
</dbReference>
<keyword evidence="3" id="KW-1185">Reference proteome</keyword>
<proteinExistence type="predicted"/>
<dbReference type="AlphaFoldDB" id="A0AA88GKH4"/>
<evidence type="ECO:0000313" key="3">
    <source>
        <dbReference type="Proteomes" id="UP000816034"/>
    </source>
</evidence>
<dbReference type="InterPro" id="IPR001810">
    <property type="entry name" value="F-box_dom"/>
</dbReference>
<comment type="caution">
    <text evidence="2">The sequence shown here is derived from an EMBL/GenBank/DDBJ whole genome shotgun (WGS) entry which is preliminary data.</text>
</comment>
<protein>
    <recommendedName>
        <fullName evidence="1">F-box domain-containing protein</fullName>
    </recommendedName>
</protein>
<accession>A0AA88GKH4</accession>
<evidence type="ECO:0000259" key="1">
    <source>
        <dbReference type="PROSITE" id="PS50181"/>
    </source>
</evidence>
<dbReference type="RefSeq" id="XP_044548283.1">
    <property type="nucleotide sequence ID" value="XM_044694906.1"/>
</dbReference>
<dbReference type="Proteomes" id="UP000816034">
    <property type="component" value="Unassembled WGS sequence"/>
</dbReference>
<dbReference type="InterPro" id="IPR036047">
    <property type="entry name" value="F-box-like_dom_sf"/>
</dbReference>
<dbReference type="SUPFAM" id="SSF81383">
    <property type="entry name" value="F-box domain"/>
    <property type="match status" value="1"/>
</dbReference>
<evidence type="ECO:0000313" key="2">
    <source>
        <dbReference type="EMBL" id="KAG2382604.1"/>
    </source>
</evidence>
<organism evidence="2 3">
    <name type="scientific">Naegleria lovaniensis</name>
    <name type="common">Amoeba</name>
    <dbReference type="NCBI Taxonomy" id="51637"/>
    <lineage>
        <taxon>Eukaryota</taxon>
        <taxon>Discoba</taxon>
        <taxon>Heterolobosea</taxon>
        <taxon>Tetramitia</taxon>
        <taxon>Eutetramitia</taxon>
        <taxon>Vahlkampfiidae</taxon>
        <taxon>Naegleria</taxon>
    </lineage>
</organism>
<sequence length="294" mass="34530">MLRRISESSSWTFPHHAKLHSSPHLPQQPVLSYSAVVLVDRDAYLYDLVDLIEANTINCNPKSLFIKSQRNSVTSQDEIATTNESNSPVQQYHCMTWSPEEEDHPMSDCCPCLSEESCPDFDQFYLPDEILMEIFSYLSPMPYAVILRRLNRSWKAYFDTILSLQKTFPIINSQYIDMNSISLGYLSRTMQLFPNVEHVLVYNINDIEDCSLFALFARHFKKLRSMRFFYCKFKDCTWIYIPGLEKCEFINSYGERTIRGKMFQEERGTIFTSSFLNPISCERQIWFTNNYSIE</sequence>